<dbReference type="Pfam" id="PF02798">
    <property type="entry name" value="GST_N"/>
    <property type="match status" value="1"/>
</dbReference>
<name>A0A812D8R0_ACAPH</name>
<dbReference type="AlphaFoldDB" id="A0A812D8R0"/>
<dbReference type="InterPro" id="IPR040079">
    <property type="entry name" value="Glutathione_S-Trfase"/>
</dbReference>
<evidence type="ECO:0000259" key="8">
    <source>
        <dbReference type="PROSITE" id="PS50404"/>
    </source>
</evidence>
<dbReference type="OrthoDB" id="4951845at2759"/>
<proteinExistence type="inferred from homology"/>
<sequence>MAKVQLGYWKIRGLAQPISMNKEMVLNSALPYLIDGDIKITQSNAILRHIARKHNLDGKDEKSKVLVDVMENQAMDFRNGFVRLCYGPDFEKNKEAYLKNVVSMLELFEKYLADKTWFAGNEITFVDFVMYELLDQHKLFDAKLLSSKPKLTAFLDRFEALPQIKAYMATPCFMARPVNNKSANWK</sequence>
<dbReference type="PANTHER" id="PTHR11571">
    <property type="entry name" value="GLUTATHIONE S-TRANSFERASE"/>
    <property type="match status" value="1"/>
</dbReference>
<evidence type="ECO:0000256" key="5">
    <source>
        <dbReference type="ARBA" id="ARBA00012452"/>
    </source>
</evidence>
<keyword evidence="11" id="KW-1185">Reference proteome</keyword>
<dbReference type="InterPro" id="IPR050213">
    <property type="entry name" value="GST_superfamily"/>
</dbReference>
<protein>
    <recommendedName>
        <fullName evidence="5">glutathione transferase</fullName>
        <ecNumber evidence="5">2.5.1.18</ecNumber>
    </recommendedName>
</protein>
<comment type="similarity">
    <text evidence="3">Belongs to the GST superfamily. Mu family.</text>
</comment>
<feature type="domain" description="GST N-terminal" evidence="8">
    <location>
        <begin position="1"/>
        <end position="58"/>
    </location>
</feature>
<accession>A0A812D8R0</accession>
<comment type="subunit">
    <text evidence="4">Homodimer.</text>
</comment>
<dbReference type="InterPro" id="IPR004046">
    <property type="entry name" value="GST_C"/>
</dbReference>
<dbReference type="Proteomes" id="UP000597762">
    <property type="component" value="Unassembled WGS sequence"/>
</dbReference>
<dbReference type="Pfam" id="PF14497">
    <property type="entry name" value="GST_C_3"/>
    <property type="match status" value="1"/>
</dbReference>
<evidence type="ECO:0000256" key="6">
    <source>
        <dbReference type="ARBA" id="ARBA00022679"/>
    </source>
</evidence>
<evidence type="ECO:0000259" key="9">
    <source>
        <dbReference type="PROSITE" id="PS50405"/>
    </source>
</evidence>
<comment type="function">
    <text evidence="1">GST isoenzymes appear to play a central role in the parasite detoxification system. Other functions are also suspected including a role in increasing the solubility of haematin in the parasite gut.</text>
</comment>
<comment type="caution">
    <text evidence="10">The sequence shown here is derived from an EMBL/GenBank/DDBJ whole genome shotgun (WGS) entry which is preliminary data.</text>
</comment>
<organism evidence="10 11">
    <name type="scientific">Acanthosepion pharaonis</name>
    <name type="common">Pharaoh cuttlefish</name>
    <name type="synonym">Sepia pharaonis</name>
    <dbReference type="NCBI Taxonomy" id="158019"/>
    <lineage>
        <taxon>Eukaryota</taxon>
        <taxon>Metazoa</taxon>
        <taxon>Spiralia</taxon>
        <taxon>Lophotrochozoa</taxon>
        <taxon>Mollusca</taxon>
        <taxon>Cephalopoda</taxon>
        <taxon>Coleoidea</taxon>
        <taxon>Decapodiformes</taxon>
        <taxon>Sepiida</taxon>
        <taxon>Sepiina</taxon>
        <taxon>Sepiidae</taxon>
        <taxon>Acanthosepion</taxon>
    </lineage>
</organism>
<evidence type="ECO:0000256" key="3">
    <source>
        <dbReference type="ARBA" id="ARBA00005861"/>
    </source>
</evidence>
<dbReference type="InterPro" id="IPR004045">
    <property type="entry name" value="Glutathione_S-Trfase_N"/>
</dbReference>
<feature type="domain" description="GST C-terminal" evidence="9">
    <location>
        <begin position="60"/>
        <end position="178"/>
    </location>
</feature>
<evidence type="ECO:0000256" key="7">
    <source>
        <dbReference type="ARBA" id="ARBA00047960"/>
    </source>
</evidence>
<dbReference type="InterPro" id="IPR010987">
    <property type="entry name" value="Glutathione-S-Trfase_C-like"/>
</dbReference>
<dbReference type="SUPFAM" id="SSF47616">
    <property type="entry name" value="GST C-terminal domain-like"/>
    <property type="match status" value="1"/>
</dbReference>
<dbReference type="GO" id="GO:0006749">
    <property type="term" value="P:glutathione metabolic process"/>
    <property type="evidence" value="ECO:0007669"/>
    <property type="project" value="TreeGrafter"/>
</dbReference>
<dbReference type="EC" id="2.5.1.18" evidence="5"/>
<dbReference type="GO" id="GO:0004364">
    <property type="term" value="F:glutathione transferase activity"/>
    <property type="evidence" value="ECO:0007669"/>
    <property type="project" value="UniProtKB-EC"/>
</dbReference>
<evidence type="ECO:0000313" key="10">
    <source>
        <dbReference type="EMBL" id="CAE1296455.1"/>
    </source>
</evidence>
<dbReference type="InterPro" id="IPR036249">
    <property type="entry name" value="Thioredoxin-like_sf"/>
</dbReference>
<comment type="function">
    <text evidence="2">Conjugation of reduced glutathione to a wide number of exogenous and endogenous hydrophobic electrophiles.</text>
</comment>
<reference evidence="10" key="1">
    <citation type="submission" date="2021-01" db="EMBL/GenBank/DDBJ databases">
        <authorList>
            <person name="Li R."/>
            <person name="Bekaert M."/>
        </authorList>
    </citation>
    <scope>NUCLEOTIDE SEQUENCE</scope>
    <source>
        <strain evidence="10">Farmed</strain>
    </source>
</reference>
<comment type="catalytic activity">
    <reaction evidence="7">
        <text>RX + glutathione = an S-substituted glutathione + a halide anion + H(+)</text>
        <dbReference type="Rhea" id="RHEA:16437"/>
        <dbReference type="ChEBI" id="CHEBI:15378"/>
        <dbReference type="ChEBI" id="CHEBI:16042"/>
        <dbReference type="ChEBI" id="CHEBI:17792"/>
        <dbReference type="ChEBI" id="CHEBI:57925"/>
        <dbReference type="ChEBI" id="CHEBI:90779"/>
        <dbReference type="EC" id="2.5.1.18"/>
    </reaction>
</comment>
<dbReference type="SFLD" id="SFLDS00019">
    <property type="entry name" value="Glutathione_Transferase_(cytos"/>
    <property type="match status" value="1"/>
</dbReference>
<dbReference type="PANTHER" id="PTHR11571:SF222">
    <property type="entry name" value="GLUTATHIONE TRANSFERASE"/>
    <property type="match status" value="1"/>
</dbReference>
<keyword evidence="6 10" id="KW-0808">Transferase</keyword>
<evidence type="ECO:0000256" key="2">
    <source>
        <dbReference type="ARBA" id="ARBA00003701"/>
    </source>
</evidence>
<dbReference type="PROSITE" id="PS50405">
    <property type="entry name" value="GST_CTER"/>
    <property type="match status" value="1"/>
</dbReference>
<dbReference type="PROSITE" id="PS50404">
    <property type="entry name" value="GST_NTER"/>
    <property type="match status" value="1"/>
</dbReference>
<dbReference type="Gene3D" id="1.20.1050.130">
    <property type="match status" value="1"/>
</dbReference>
<evidence type="ECO:0000256" key="1">
    <source>
        <dbReference type="ARBA" id="ARBA00002446"/>
    </source>
</evidence>
<dbReference type="FunFam" id="1.20.1050.10:FF:000003">
    <property type="entry name" value="Glutathione S-transferase 2"/>
    <property type="match status" value="1"/>
</dbReference>
<evidence type="ECO:0000256" key="4">
    <source>
        <dbReference type="ARBA" id="ARBA00011738"/>
    </source>
</evidence>
<evidence type="ECO:0000313" key="11">
    <source>
        <dbReference type="Proteomes" id="UP000597762"/>
    </source>
</evidence>
<dbReference type="InterPro" id="IPR036282">
    <property type="entry name" value="Glutathione-S-Trfase_C_sf"/>
</dbReference>
<dbReference type="EMBL" id="CAHIKZ030003112">
    <property type="protein sequence ID" value="CAE1296455.1"/>
    <property type="molecule type" value="Genomic_DNA"/>
</dbReference>
<dbReference type="SUPFAM" id="SSF52833">
    <property type="entry name" value="Thioredoxin-like"/>
    <property type="match status" value="1"/>
</dbReference>
<gene>
    <name evidence="10" type="ORF">SPHA_51456</name>
</gene>